<organism evidence="1 2">
    <name type="scientific">Fusicatenibacter saccharivorans</name>
    <dbReference type="NCBI Taxonomy" id="1150298"/>
    <lineage>
        <taxon>Bacteria</taxon>
        <taxon>Bacillati</taxon>
        <taxon>Bacillota</taxon>
        <taxon>Clostridia</taxon>
        <taxon>Lachnospirales</taxon>
        <taxon>Lachnospiraceae</taxon>
        <taxon>Fusicatenibacter</taxon>
    </lineage>
</organism>
<evidence type="ECO:0000313" key="2">
    <source>
        <dbReference type="Proteomes" id="UP000095709"/>
    </source>
</evidence>
<gene>
    <name evidence="1" type="ORF">ERS852498_01907</name>
</gene>
<reference evidence="1 2" key="1">
    <citation type="submission" date="2015-09" db="EMBL/GenBank/DDBJ databases">
        <authorList>
            <consortium name="Pathogen Informatics"/>
        </authorList>
    </citation>
    <scope>NUCLEOTIDE SEQUENCE [LARGE SCALE GENOMIC DNA]</scope>
    <source>
        <strain evidence="1 2">2789STDY5834885</strain>
    </source>
</reference>
<protein>
    <submittedName>
        <fullName evidence="1">Uncharacterized protein</fullName>
    </submittedName>
</protein>
<accession>A0A174N2A7</accession>
<dbReference type="AlphaFoldDB" id="A0A174N2A7"/>
<proteinExistence type="predicted"/>
<dbReference type="RefSeq" id="WP_172680786.1">
    <property type="nucleotide sequence ID" value="NZ_CZAL01000009.1"/>
</dbReference>
<dbReference type="Proteomes" id="UP000095709">
    <property type="component" value="Unassembled WGS sequence"/>
</dbReference>
<evidence type="ECO:0000313" key="1">
    <source>
        <dbReference type="EMBL" id="CUP40099.1"/>
    </source>
</evidence>
<sequence length="57" mass="6664">MNDPRYLHTEEKQEGETFFDVMNRLIARSRAVTADMEAVLAELESEIEPFRAPKDHE</sequence>
<name>A0A174N2A7_9FIRM</name>
<dbReference type="EMBL" id="CZAL01000009">
    <property type="protein sequence ID" value="CUP40099.1"/>
    <property type="molecule type" value="Genomic_DNA"/>
</dbReference>